<dbReference type="InterPro" id="IPR011990">
    <property type="entry name" value="TPR-like_helical_dom_sf"/>
</dbReference>
<proteinExistence type="predicted"/>
<dbReference type="InterPro" id="IPR027417">
    <property type="entry name" value="P-loop_NTPase"/>
</dbReference>
<protein>
    <recommendedName>
        <fullName evidence="4">NACHT domain-containing protein</fullName>
    </recommendedName>
</protein>
<evidence type="ECO:0000256" key="1">
    <source>
        <dbReference type="ARBA" id="ARBA00004229"/>
    </source>
</evidence>
<sequence length="1167" mass="132255">MGGGASKGHASSVAIKESFERSSKLEQEVQRLEQEKQELEQQLNEKNSDIEQLGELNRNLEREKENLANETQNSMEDQKSAEKSISELKKEMEAMRAQFFRLEAELRDTKGELNIEKEEHGHSRTEIERVGKMLTEAISEKEQVENKMKSIQEEKDEIEGLLRAAKESSDLYKDLSSKLMQKKASSEEAKGKDTSSSIKEESKDVSTYKKVVEKVDVDNLAMVKPKMAGRLKVCVISTFEDFFMERDLIRKEVYANLAGVCEARNIALELVDLWEGVHKQNVSTLTQNFHVGSLYLKEIEDSDIVVIMLGERYGQEIGEEVGAKESASRQWLQRYRAQSSSYGSTMHLATMYAAFYCGSDNSLPTYFQPCRTLAYFRDPTFINGLPETMIQHFEAESGRSASKLTTLKEKLKETGIVREEAYADPQVLSNLLYEDIKTIIDKSFPESFTRFDRDVTVNESFMETHAWIGQGGRGLLLPEEVNSMMDRIRRYFVGDAAQPLVIIGEAGSGRTAMMHANIKALMKRFPPPDTTHIYHFTGCSNDAKDPSTWIYNVCKKLKSETGIQLEISQRPDELIKEFNQWLEAVSSTGLKLFLFLDGVDACQNLSMNEDPVWFVPKNLPQGVRMLLSTGAGSTLTSLAQRGCGALTLKPLDEKQKQTLIEGYLARENKTEFARKGISRLVGSDKTGNPQFLCNVLGEIHSIGVLDGVATMEPVQYFLEADHLPMMIEKVLYRWESNYTGKGASTSLVRDALTCIWASRYGLLRTEIVKMLDSTHVHLSKLLRDCSLLMIGHAGMFNFQSQTMSQVIQQRYMPTHDGQMEAHQFLANFFEDESNSSLTRRIEELPWQLMQAGDSERLCKCISETRMFLKLWDQDFRLDCWRYVRFLEQQNVILSLGMYCKASSSAFELEDPKPEPEVMAEAKLKYGAFMAELGFMEVSLEFLLKANDTWNEMHESEDERVAQTLETVAKVLANLKSPEASKYFERALQTRNRLCKKTGPDTKLAMLHNDWGLHLKRESQHNEAIRNFMRASEIWTRKLGANHLHVSTANLNISTTCYAMGNMQTASEHAALAMEIRKEAVGVNHPLYAEALLNFAAVELGKEKMGRARREAEILVRQAIAIFERTRGGQHADTLWARSFLTEGFGASLIDGDDDTSDEDGDDEQGKI</sequence>
<name>A0A7S4KGT8_GUITH</name>
<evidence type="ECO:0000256" key="2">
    <source>
        <dbReference type="ARBA" id="ARBA00022737"/>
    </source>
</evidence>
<feature type="region of interest" description="Disordered" evidence="3">
    <location>
        <begin position="1"/>
        <end position="86"/>
    </location>
</feature>
<reference evidence="5" key="1">
    <citation type="submission" date="2021-01" db="EMBL/GenBank/DDBJ databases">
        <authorList>
            <person name="Corre E."/>
            <person name="Pelletier E."/>
            <person name="Niang G."/>
            <person name="Scheremetjew M."/>
            <person name="Finn R."/>
            <person name="Kale V."/>
            <person name="Holt S."/>
            <person name="Cochrane G."/>
            <person name="Meng A."/>
            <person name="Brown T."/>
            <person name="Cohen L."/>
        </authorList>
    </citation>
    <scope>NUCLEOTIDE SEQUENCE</scope>
    <source>
        <strain evidence="5">CCMP 2712</strain>
    </source>
</reference>
<feature type="compositionally biased region" description="Low complexity" evidence="3">
    <location>
        <begin position="40"/>
        <end position="57"/>
    </location>
</feature>
<dbReference type="EMBL" id="HBKN01015837">
    <property type="protein sequence ID" value="CAE2293721.1"/>
    <property type="molecule type" value="Transcribed_RNA"/>
</dbReference>
<dbReference type="GO" id="GO:0009507">
    <property type="term" value="C:chloroplast"/>
    <property type="evidence" value="ECO:0007669"/>
    <property type="project" value="UniProtKB-SubCell"/>
</dbReference>
<accession>A0A7S4KGT8</accession>
<feature type="compositionally biased region" description="Acidic residues" evidence="3">
    <location>
        <begin position="1150"/>
        <end position="1167"/>
    </location>
</feature>
<evidence type="ECO:0000256" key="3">
    <source>
        <dbReference type="SAM" id="MobiDB-lite"/>
    </source>
</evidence>
<organism evidence="5">
    <name type="scientific">Guillardia theta</name>
    <name type="common">Cryptophyte</name>
    <name type="synonym">Cryptomonas phi</name>
    <dbReference type="NCBI Taxonomy" id="55529"/>
    <lineage>
        <taxon>Eukaryota</taxon>
        <taxon>Cryptophyceae</taxon>
        <taxon>Pyrenomonadales</taxon>
        <taxon>Geminigeraceae</taxon>
        <taxon>Guillardia</taxon>
    </lineage>
</organism>
<feature type="domain" description="NACHT" evidence="4">
    <location>
        <begin position="499"/>
        <end position="665"/>
    </location>
</feature>
<dbReference type="Gene3D" id="1.25.40.10">
    <property type="entry name" value="Tetratricopeptide repeat domain"/>
    <property type="match status" value="2"/>
</dbReference>
<comment type="subcellular location">
    <subcellularLocation>
        <location evidence="1">Plastid</location>
        <location evidence="1">Chloroplast</location>
    </subcellularLocation>
</comment>
<dbReference type="InterPro" id="IPR051191">
    <property type="entry name" value="DCAF12"/>
</dbReference>
<dbReference type="InterPro" id="IPR007111">
    <property type="entry name" value="NACHT_NTPase"/>
</dbReference>
<dbReference type="PANTHER" id="PTHR19860">
    <property type="entry name" value="DDB1- AND CUL4-ASSOCIATED FACTOR 12-RELATED"/>
    <property type="match status" value="1"/>
</dbReference>
<feature type="compositionally biased region" description="Basic and acidic residues" evidence="3">
    <location>
        <begin position="17"/>
        <end position="39"/>
    </location>
</feature>
<feature type="region of interest" description="Disordered" evidence="3">
    <location>
        <begin position="1148"/>
        <end position="1167"/>
    </location>
</feature>
<dbReference type="Pfam" id="PF05729">
    <property type="entry name" value="NACHT"/>
    <property type="match status" value="1"/>
</dbReference>
<evidence type="ECO:0000259" key="4">
    <source>
        <dbReference type="Pfam" id="PF05729"/>
    </source>
</evidence>
<dbReference type="AlphaFoldDB" id="A0A7S4KGT8"/>
<dbReference type="SUPFAM" id="SSF52540">
    <property type="entry name" value="P-loop containing nucleoside triphosphate hydrolases"/>
    <property type="match status" value="1"/>
</dbReference>
<dbReference type="GO" id="GO:0080008">
    <property type="term" value="C:Cul4-RING E3 ubiquitin ligase complex"/>
    <property type="evidence" value="ECO:0007669"/>
    <property type="project" value="TreeGrafter"/>
</dbReference>
<dbReference type="Pfam" id="PF13424">
    <property type="entry name" value="TPR_12"/>
    <property type="match status" value="1"/>
</dbReference>
<dbReference type="SUPFAM" id="SSF48452">
    <property type="entry name" value="TPR-like"/>
    <property type="match status" value="1"/>
</dbReference>
<keyword evidence="2" id="KW-0677">Repeat</keyword>
<gene>
    <name evidence="5" type="ORF">GTHE00462_LOCUS12357</name>
</gene>
<dbReference type="PANTHER" id="PTHR19860:SF40">
    <property type="entry name" value="WD40 REPEAT-CONTAINING PROTEIN"/>
    <property type="match status" value="1"/>
</dbReference>
<dbReference type="Gene3D" id="3.40.50.300">
    <property type="entry name" value="P-loop containing nucleotide triphosphate hydrolases"/>
    <property type="match status" value="1"/>
</dbReference>
<evidence type="ECO:0000313" key="5">
    <source>
        <dbReference type="EMBL" id="CAE2293721.1"/>
    </source>
</evidence>
<feature type="compositionally biased region" description="Basic and acidic residues" evidence="3">
    <location>
        <begin position="58"/>
        <end position="67"/>
    </location>
</feature>
<feature type="compositionally biased region" description="Basic and acidic residues" evidence="3">
    <location>
        <begin position="76"/>
        <end position="86"/>
    </location>
</feature>